<comment type="cofactor">
    <cofactor evidence="1">
        <name>heme</name>
        <dbReference type="ChEBI" id="CHEBI:30413"/>
    </cofactor>
</comment>
<dbReference type="InterPro" id="IPR017972">
    <property type="entry name" value="Cyt_P450_CS"/>
</dbReference>
<dbReference type="InterPro" id="IPR001128">
    <property type="entry name" value="Cyt_P450"/>
</dbReference>
<dbReference type="RefSeq" id="WP_317545907.1">
    <property type="nucleotide sequence ID" value="NZ_JAWLKB010000047.1"/>
</dbReference>
<evidence type="ECO:0000256" key="3">
    <source>
        <dbReference type="ARBA" id="ARBA00022617"/>
    </source>
</evidence>
<keyword evidence="4 8" id="KW-0479">Metal-binding</keyword>
<organism evidence="9 10">
    <name type="scientific">Rhodococcus globerulus</name>
    <dbReference type="NCBI Taxonomy" id="33008"/>
    <lineage>
        <taxon>Bacteria</taxon>
        <taxon>Bacillati</taxon>
        <taxon>Actinomycetota</taxon>
        <taxon>Actinomycetes</taxon>
        <taxon>Mycobacteriales</taxon>
        <taxon>Nocardiaceae</taxon>
        <taxon>Rhodococcus</taxon>
    </lineage>
</organism>
<sequence>MTLSIQQPIPFEDPKFYAGDPYPVYKDLQENDPIHYYEDLDVFVLTRLDDVREAAKRNDVFSSGHGMFLNDLRMMKSSATGESVFDGLFPADAEHFAFADPPSRHKTLRGLISPAFAMKNIAAMREPVEGFVKELFERIEPGKPIDFVAEFADVLPMMIATRLLGIESRDVEEVKRWSDALEAMNSVETLEEIAEAKATFATMNATFAEEIERVRREPSPGLVSDMVNATLDGEPVSESNVIAYCTTVLAAGGDTTRALLTGTLLAFAQFPDQYTRLREDRSLLNSAIEESLRWVTPARSFLRTALHDTELGGQEIKEGQRIFLLFAAANFDGSAFTDPLSYDVGRANALQHVAFGYGPRSCIAAQLVRTTMRIFLTELLDRFSSIELVSEPTPVVHVLRNSWYDAELVFNK</sequence>
<dbReference type="Proteomes" id="UP001185927">
    <property type="component" value="Unassembled WGS sequence"/>
</dbReference>
<evidence type="ECO:0000256" key="7">
    <source>
        <dbReference type="ARBA" id="ARBA00023033"/>
    </source>
</evidence>
<keyword evidence="7 8" id="KW-0503">Monooxygenase</keyword>
<evidence type="ECO:0000256" key="5">
    <source>
        <dbReference type="ARBA" id="ARBA00023002"/>
    </source>
</evidence>
<dbReference type="PANTHER" id="PTHR46696:SF4">
    <property type="entry name" value="BIOTIN BIOSYNTHESIS CYTOCHROME P450"/>
    <property type="match status" value="1"/>
</dbReference>
<dbReference type="InterPro" id="IPR002397">
    <property type="entry name" value="Cyt_P450_B"/>
</dbReference>
<reference evidence="9 10" key="1">
    <citation type="submission" date="2023-10" db="EMBL/GenBank/DDBJ databases">
        <title>Development of a sustainable strategy for remediation of hydrocarbon-contaminated territories based on the waste exchange concept.</title>
        <authorList>
            <person name="Krivoruchko A."/>
        </authorList>
    </citation>
    <scope>NUCLEOTIDE SEQUENCE [LARGE SCALE GENOMIC DNA]</scope>
    <source>
        <strain evidence="9 10">IEGM 1203</strain>
    </source>
</reference>
<dbReference type="Pfam" id="PF00067">
    <property type="entry name" value="p450"/>
    <property type="match status" value="1"/>
</dbReference>
<evidence type="ECO:0000256" key="1">
    <source>
        <dbReference type="ARBA" id="ARBA00001971"/>
    </source>
</evidence>
<comment type="caution">
    <text evidence="9">The sequence shown here is derived from an EMBL/GenBank/DDBJ whole genome shotgun (WGS) entry which is preliminary data.</text>
</comment>
<evidence type="ECO:0000256" key="6">
    <source>
        <dbReference type="ARBA" id="ARBA00023004"/>
    </source>
</evidence>
<comment type="similarity">
    <text evidence="2 8">Belongs to the cytochrome P450 family.</text>
</comment>
<keyword evidence="3 8" id="KW-0349">Heme</keyword>
<proteinExistence type="inferred from homology"/>
<dbReference type="PANTHER" id="PTHR46696">
    <property type="entry name" value="P450, PUTATIVE (EUROFUNG)-RELATED"/>
    <property type="match status" value="1"/>
</dbReference>
<gene>
    <name evidence="9" type="ORF">R3Q16_33115</name>
</gene>
<evidence type="ECO:0000256" key="4">
    <source>
        <dbReference type="ARBA" id="ARBA00022723"/>
    </source>
</evidence>
<keyword evidence="6 8" id="KW-0408">Iron</keyword>
<keyword evidence="10" id="KW-1185">Reference proteome</keyword>
<dbReference type="InterPro" id="IPR036396">
    <property type="entry name" value="Cyt_P450_sf"/>
</dbReference>
<evidence type="ECO:0000313" key="9">
    <source>
        <dbReference type="EMBL" id="MDV6271452.1"/>
    </source>
</evidence>
<name>A0ABU4C4M0_RHOGO</name>
<keyword evidence="5 8" id="KW-0560">Oxidoreductase</keyword>
<dbReference type="SUPFAM" id="SSF48264">
    <property type="entry name" value="Cytochrome P450"/>
    <property type="match status" value="1"/>
</dbReference>
<evidence type="ECO:0000256" key="8">
    <source>
        <dbReference type="RuleBase" id="RU000461"/>
    </source>
</evidence>
<evidence type="ECO:0000256" key="2">
    <source>
        <dbReference type="ARBA" id="ARBA00010617"/>
    </source>
</evidence>
<protein>
    <submittedName>
        <fullName evidence="9">Cytochrome P450</fullName>
    </submittedName>
</protein>
<accession>A0ABU4C4M0</accession>
<dbReference type="PROSITE" id="PS00086">
    <property type="entry name" value="CYTOCHROME_P450"/>
    <property type="match status" value="1"/>
</dbReference>
<dbReference type="PRINTS" id="PR00359">
    <property type="entry name" value="BP450"/>
</dbReference>
<dbReference type="EMBL" id="JAWLKB010000047">
    <property type="protein sequence ID" value="MDV6271452.1"/>
    <property type="molecule type" value="Genomic_DNA"/>
</dbReference>
<dbReference type="Gene3D" id="1.10.630.10">
    <property type="entry name" value="Cytochrome P450"/>
    <property type="match status" value="1"/>
</dbReference>
<evidence type="ECO:0000313" key="10">
    <source>
        <dbReference type="Proteomes" id="UP001185927"/>
    </source>
</evidence>